<evidence type="ECO:0000313" key="2">
    <source>
        <dbReference type="EMBL" id="SCU93501.1"/>
    </source>
</evidence>
<dbReference type="SUPFAM" id="SSF111331">
    <property type="entry name" value="NAD kinase/diacylglycerol kinase-like"/>
    <property type="match status" value="1"/>
</dbReference>
<evidence type="ECO:0000259" key="1">
    <source>
        <dbReference type="PROSITE" id="PS50146"/>
    </source>
</evidence>
<dbReference type="Proteomes" id="UP000191144">
    <property type="component" value="Chromosome F"/>
</dbReference>
<gene>
    <name evidence="2" type="ORF">LAME_0F04016G</name>
</gene>
<proteinExistence type="predicted"/>
<keyword evidence="3" id="KW-1185">Reference proteome</keyword>
<name>A0A1G4JS35_9SACH</name>
<accession>A0A1G4JS35</accession>
<protein>
    <submittedName>
        <fullName evidence="2">LAME_0F04016g1_1</fullName>
    </submittedName>
</protein>
<dbReference type="InterPro" id="IPR016064">
    <property type="entry name" value="NAD/diacylglycerol_kinase_sf"/>
</dbReference>
<dbReference type="GO" id="GO:0016301">
    <property type="term" value="F:kinase activity"/>
    <property type="evidence" value="ECO:0007669"/>
    <property type="project" value="InterPro"/>
</dbReference>
<dbReference type="PROSITE" id="PS50146">
    <property type="entry name" value="DAGK"/>
    <property type="match status" value="1"/>
</dbReference>
<dbReference type="InterPro" id="IPR001206">
    <property type="entry name" value="Diacylglycerol_kinase_cat_dom"/>
</dbReference>
<feature type="domain" description="DAGKc" evidence="1">
    <location>
        <begin position="78"/>
        <end position="200"/>
    </location>
</feature>
<dbReference type="Gene3D" id="3.40.50.10330">
    <property type="entry name" value="Probable inorganic polyphosphate/atp-NAD kinase, domain 1"/>
    <property type="match status" value="1"/>
</dbReference>
<dbReference type="EMBL" id="LT598477">
    <property type="protein sequence ID" value="SCU93501.1"/>
    <property type="molecule type" value="Genomic_DNA"/>
</dbReference>
<organism evidence="2 3">
    <name type="scientific">Lachancea meyersii CBS 8951</name>
    <dbReference type="NCBI Taxonomy" id="1266667"/>
    <lineage>
        <taxon>Eukaryota</taxon>
        <taxon>Fungi</taxon>
        <taxon>Dikarya</taxon>
        <taxon>Ascomycota</taxon>
        <taxon>Saccharomycotina</taxon>
        <taxon>Saccharomycetes</taxon>
        <taxon>Saccharomycetales</taxon>
        <taxon>Saccharomycetaceae</taxon>
        <taxon>Lachancea</taxon>
    </lineage>
</organism>
<reference evidence="3" key="1">
    <citation type="submission" date="2016-03" db="EMBL/GenBank/DDBJ databases">
        <authorList>
            <person name="Devillers Hugo."/>
        </authorList>
    </citation>
    <scope>NUCLEOTIDE SEQUENCE [LARGE SCALE GENOMIC DNA]</scope>
</reference>
<dbReference type="OrthoDB" id="3853857at2759"/>
<dbReference type="AlphaFoldDB" id="A0A1G4JS35"/>
<dbReference type="Pfam" id="PF00781">
    <property type="entry name" value="DAGK_cat"/>
    <property type="match status" value="1"/>
</dbReference>
<sequence length="394" mass="44258">MTQRSSIPLVTLNDKQYSVQVEAEDDHYLSFSLDIERAQDSGPPTFCKDLLCSDTEIIVLDSIKSGIGRTLQSDFCANIIEPIFKELQVPTRIYRTKSSDSVGQFASTFKTTASTAIFIFLSGDTTISEFLNCLDQTPTTANNSQKSPALWFLPLPFGTANAWATSLGIKSPVAAFGQLLQNELSPQSFPLYKASFPNANEVVFFIIFSIGFHANLLHLCKEERFHNIGVEKFRIAAQEILQTYQLDYPLHIPSESSPLHFAYFTLINTPFLEKTYMPSPSSDPLKSQLHLLGYLTSFDKTDLVEKIMRGYRNKAQDDISRDGVIYRPLEDDFDIFFGQTPDTAPSTGFEICCDGHLLNMPDLQPEGKEFDGKVNIKFLKQYSAFDLKVLVPKI</sequence>
<evidence type="ECO:0000313" key="3">
    <source>
        <dbReference type="Proteomes" id="UP000191144"/>
    </source>
</evidence>
<dbReference type="InterPro" id="IPR017438">
    <property type="entry name" value="ATP-NAD_kinase_N"/>
</dbReference>